<dbReference type="Proteomes" id="UP000494165">
    <property type="component" value="Unassembled WGS sequence"/>
</dbReference>
<keyword evidence="3" id="KW-1185">Reference proteome</keyword>
<dbReference type="GO" id="GO:0004252">
    <property type="term" value="F:serine-type endopeptidase activity"/>
    <property type="evidence" value="ECO:0007669"/>
    <property type="project" value="InterPro"/>
</dbReference>
<accession>A0A8S1CXK7</accession>
<dbReference type="InterPro" id="IPR009003">
    <property type="entry name" value="Peptidase_S1_PA"/>
</dbReference>
<evidence type="ECO:0000313" key="2">
    <source>
        <dbReference type="EMBL" id="CAB3372501.1"/>
    </source>
</evidence>
<dbReference type="InterPro" id="IPR043504">
    <property type="entry name" value="Peptidase_S1_PA_chymotrypsin"/>
</dbReference>
<proteinExistence type="predicted"/>
<dbReference type="EMBL" id="CADEPI010000073">
    <property type="protein sequence ID" value="CAB3372501.1"/>
    <property type="molecule type" value="Genomic_DNA"/>
</dbReference>
<protein>
    <recommendedName>
        <fullName evidence="1">Peptidase S1 domain-containing protein</fullName>
    </recommendedName>
</protein>
<reference evidence="2 3" key="1">
    <citation type="submission" date="2020-04" db="EMBL/GenBank/DDBJ databases">
        <authorList>
            <person name="Alioto T."/>
            <person name="Alioto T."/>
            <person name="Gomez Garrido J."/>
        </authorList>
    </citation>
    <scope>NUCLEOTIDE SEQUENCE [LARGE SCALE GENOMIC DNA]</scope>
</reference>
<dbReference type="AlphaFoldDB" id="A0A8S1CXK7"/>
<evidence type="ECO:0000313" key="3">
    <source>
        <dbReference type="Proteomes" id="UP000494165"/>
    </source>
</evidence>
<dbReference type="GO" id="GO:0006508">
    <property type="term" value="P:proteolysis"/>
    <property type="evidence" value="ECO:0007669"/>
    <property type="project" value="InterPro"/>
</dbReference>
<dbReference type="Gene3D" id="2.40.10.10">
    <property type="entry name" value="Trypsin-like serine proteases"/>
    <property type="match status" value="1"/>
</dbReference>
<name>A0A8S1CXK7_9INSE</name>
<sequence length="116" mass="12643">MYRNSSHDYDICIIHLDKEVSGRGIAIIRLPSYTQAKVLVSFGEKVTVSGFGKTNDAVTSNTQLIYTDVTIMYTNENAGNTLRNLLPGCFAQTAPTVLPFATKTLAARSPSLNLTE</sequence>
<feature type="domain" description="Peptidase S1" evidence="1">
    <location>
        <begin position="2"/>
        <end position="79"/>
    </location>
</feature>
<dbReference type="OrthoDB" id="5597713at2759"/>
<dbReference type="InterPro" id="IPR001254">
    <property type="entry name" value="Trypsin_dom"/>
</dbReference>
<organism evidence="2 3">
    <name type="scientific">Cloeon dipterum</name>
    <dbReference type="NCBI Taxonomy" id="197152"/>
    <lineage>
        <taxon>Eukaryota</taxon>
        <taxon>Metazoa</taxon>
        <taxon>Ecdysozoa</taxon>
        <taxon>Arthropoda</taxon>
        <taxon>Hexapoda</taxon>
        <taxon>Insecta</taxon>
        <taxon>Pterygota</taxon>
        <taxon>Palaeoptera</taxon>
        <taxon>Ephemeroptera</taxon>
        <taxon>Pisciforma</taxon>
        <taxon>Baetidae</taxon>
        <taxon>Cloeon</taxon>
    </lineage>
</organism>
<comment type="caution">
    <text evidence="2">The sequence shown here is derived from an EMBL/GenBank/DDBJ whole genome shotgun (WGS) entry which is preliminary data.</text>
</comment>
<evidence type="ECO:0000259" key="1">
    <source>
        <dbReference type="Pfam" id="PF00089"/>
    </source>
</evidence>
<dbReference type="Pfam" id="PF00089">
    <property type="entry name" value="Trypsin"/>
    <property type="match status" value="1"/>
</dbReference>
<dbReference type="SUPFAM" id="SSF50494">
    <property type="entry name" value="Trypsin-like serine proteases"/>
    <property type="match status" value="1"/>
</dbReference>
<gene>
    <name evidence="2" type="ORF">CLODIP_2_CD12865</name>
</gene>